<accession>A0ABV7CZV0</accession>
<evidence type="ECO:0000313" key="2">
    <source>
        <dbReference type="Proteomes" id="UP001595279"/>
    </source>
</evidence>
<reference evidence="2" key="1">
    <citation type="journal article" date="2019" name="Int. J. Syst. Evol. Microbiol.">
        <title>The Global Catalogue of Microorganisms (GCM) 10K type strain sequencing project: providing services to taxonomists for standard genome sequencing and annotation.</title>
        <authorList>
            <consortium name="The Broad Institute Genomics Platform"/>
            <consortium name="The Broad Institute Genome Sequencing Center for Infectious Disease"/>
            <person name="Wu L."/>
            <person name="Ma J."/>
        </authorList>
    </citation>
    <scope>NUCLEOTIDE SEQUENCE [LARGE SCALE GENOMIC DNA]</scope>
    <source>
        <strain evidence="2">KCTC 13128</strain>
    </source>
</reference>
<evidence type="ECO:0000313" key="1">
    <source>
        <dbReference type="EMBL" id="MFC3041490.1"/>
    </source>
</evidence>
<proteinExistence type="predicted"/>
<name>A0ABV7CZV0_9BACI</name>
<comment type="caution">
    <text evidence="1">The sequence shown here is derived from an EMBL/GenBank/DDBJ whole genome shotgun (WGS) entry which is preliminary data.</text>
</comment>
<dbReference type="EMBL" id="JBHRSA010000053">
    <property type="protein sequence ID" value="MFC3041490.1"/>
    <property type="molecule type" value="Genomic_DNA"/>
</dbReference>
<gene>
    <name evidence="1" type="ORF">ACFOGI_14675</name>
</gene>
<sequence>MAKTITNVILVAGILSLVIGFVLAYQMANQQPGMPQGAGQESARINWRSFFQIYFQFFTNGMILIGVSEGIRLLQKIHDKKPAGVMPILYRKGKQEPLEDWEERERMEESDWQLSEEDVMKIYDLFQGEAILELLPSPFDHHCAVKVQREDGPVVEVVDVSGPEAKETDDWEMERRVREWYRESV</sequence>
<dbReference type="Proteomes" id="UP001595279">
    <property type="component" value="Unassembled WGS sequence"/>
</dbReference>
<keyword evidence="2" id="KW-1185">Reference proteome</keyword>
<organism evidence="1 2">
    <name type="scientific">Virgibacillus xinjiangensis</name>
    <dbReference type="NCBI Taxonomy" id="393090"/>
    <lineage>
        <taxon>Bacteria</taxon>
        <taxon>Bacillati</taxon>
        <taxon>Bacillota</taxon>
        <taxon>Bacilli</taxon>
        <taxon>Bacillales</taxon>
        <taxon>Bacillaceae</taxon>
        <taxon>Virgibacillus</taxon>
    </lineage>
</organism>
<protein>
    <submittedName>
        <fullName evidence="1">Uncharacterized protein</fullName>
    </submittedName>
</protein>
<dbReference type="RefSeq" id="WP_390274132.1">
    <property type="nucleotide sequence ID" value="NZ_JBHRSA010000053.1"/>
</dbReference>